<sequence length="235" mass="25982">MHELIKNLQDRQLIWKGLQPTTQGSTTSTGYPQLDKQLDGGFPMHGVIEVESQQGIGELRLLTPYLAQQNSQKLAIFINPPGKICAEFFNDQDIPLENILVIQPQRALDALWAAEQCLKSGACHSVLLWGADLEIHQTKRLQAASETGKCLQFHFKATSHNPLSLPVSLSMKLSSHAQGLKVEVTKRKGSWSYGSFILDMSQNWPLLTEKVINQNSSTHALSSNTVPAFPIAKQG</sequence>
<dbReference type="EMBL" id="LMXU01000008">
    <property type="protein sequence ID" value="KWU01856.1"/>
    <property type="molecule type" value="Genomic_DNA"/>
</dbReference>
<dbReference type="GeneID" id="300177999"/>
<reference evidence="1 2" key="1">
    <citation type="submission" date="2015-11" db="EMBL/GenBank/DDBJ databases">
        <title>Draft WGS of Vibrio toranzoniae.</title>
        <authorList>
            <person name="Lasa A."/>
            <person name="Romalde J.L."/>
        </authorList>
    </citation>
    <scope>NUCLEOTIDE SEQUENCE [LARGE SCALE GENOMIC DNA]</scope>
    <source>
        <strain evidence="1 2">Vb 10.8</strain>
    </source>
</reference>
<gene>
    <name evidence="1" type="ORF">APQ14_03390</name>
</gene>
<keyword evidence="2" id="KW-1185">Reference proteome</keyword>
<protein>
    <submittedName>
        <fullName evidence="1">Recombinase RecA</fullName>
    </submittedName>
</protein>
<comment type="caution">
    <text evidence="1">The sequence shown here is derived from an EMBL/GenBank/DDBJ whole genome shotgun (WGS) entry which is preliminary data.</text>
</comment>
<dbReference type="SUPFAM" id="SSF52540">
    <property type="entry name" value="P-loop containing nucleoside triphosphate hydrolases"/>
    <property type="match status" value="1"/>
</dbReference>
<dbReference type="NCBIfam" id="NF033429">
    <property type="entry name" value="ImuA_translesion"/>
    <property type="match status" value="1"/>
</dbReference>
<accession>A0A109DAF2</accession>
<proteinExistence type="predicted"/>
<dbReference type="Proteomes" id="UP000057389">
    <property type="component" value="Unassembled WGS sequence"/>
</dbReference>
<dbReference type="RefSeq" id="WP_060467374.1">
    <property type="nucleotide sequence ID" value="NZ_AP025514.1"/>
</dbReference>
<evidence type="ECO:0000313" key="2">
    <source>
        <dbReference type="Proteomes" id="UP000057389"/>
    </source>
</evidence>
<dbReference type="OrthoDB" id="9811176at2"/>
<organism evidence="1 2">
    <name type="scientific">Vibrio toranzoniae</name>
    <dbReference type="NCBI Taxonomy" id="1194427"/>
    <lineage>
        <taxon>Bacteria</taxon>
        <taxon>Pseudomonadati</taxon>
        <taxon>Pseudomonadota</taxon>
        <taxon>Gammaproteobacteria</taxon>
        <taxon>Vibrionales</taxon>
        <taxon>Vibrionaceae</taxon>
        <taxon>Vibrio</taxon>
    </lineage>
</organism>
<dbReference type="InterPro" id="IPR017166">
    <property type="entry name" value="UCP037290"/>
</dbReference>
<dbReference type="Gene3D" id="3.40.50.300">
    <property type="entry name" value="P-loop containing nucleotide triphosphate hydrolases"/>
    <property type="match status" value="1"/>
</dbReference>
<name>A0A109DAF2_9VIBR</name>
<dbReference type="InterPro" id="IPR047610">
    <property type="entry name" value="ImuA_translesion"/>
</dbReference>
<dbReference type="PIRSF" id="PIRSF037290">
    <property type="entry name" value="UCP037290"/>
    <property type="match status" value="1"/>
</dbReference>
<dbReference type="AlphaFoldDB" id="A0A109DAF2"/>
<dbReference type="InterPro" id="IPR027417">
    <property type="entry name" value="P-loop_NTPase"/>
</dbReference>
<evidence type="ECO:0000313" key="1">
    <source>
        <dbReference type="EMBL" id="KWU01856.1"/>
    </source>
</evidence>